<accession>A0ABZ1D6M6</accession>
<feature type="compositionally biased region" description="Pro residues" evidence="7">
    <location>
        <begin position="62"/>
        <end position="77"/>
    </location>
</feature>
<dbReference type="NCBIfam" id="TIGR00597">
    <property type="entry name" value="rad10"/>
    <property type="match status" value="1"/>
</dbReference>
<keyword evidence="6" id="KW-0539">Nucleus</keyword>
<feature type="compositionally biased region" description="Low complexity" evidence="7">
    <location>
        <begin position="1"/>
        <end position="21"/>
    </location>
</feature>
<dbReference type="Gene3D" id="1.10.150.20">
    <property type="entry name" value="5' to 3' exonuclease, C-terminal subdomain"/>
    <property type="match status" value="1"/>
</dbReference>
<feature type="compositionally biased region" description="Polar residues" evidence="7">
    <location>
        <begin position="30"/>
        <end position="44"/>
    </location>
</feature>
<name>A0ABZ1D6M6_9TREE</name>
<sequence>MSNFSPSTNGTNGVSSSSTSSMPPPALSSGFQSASSILKNQSTTSSGGSLRNASSSSNGQPPTVPELPGPTPIPSSGPSPEKTQSNTGTTPSSISNLNQAGPSNRPINRPAASKNSVIYNSVQRRNPVLGSIRNVGIEIGDIVADYQVGAHNGVLFLSLKYHRLHPEYIHQRIDKMKGSYNLRIVLVLCDVNEHQQSLREINKIAIINEYTVFVAWSNEEIAQYLTTFKSYEHKSADTLKERIHQSYHDQLQHVLTSGRKVNKTDADNLAAQFGSLANLSRQPSKILSNVKGLGSTKVTSLIDAFNKPFLVGGLRKEDMSQGPAGISEKERRAVGVLVPNANPNPKSKSAQKSKSKTPEVEINGDADLDVNLIDTGSPDWPSGEEEEDQDQDQEEENPRVQVQGRGRIQSPSRSPGLSPEPRENIWQDPLDDEQDDNDDDDDANEGPTAKRARVGI</sequence>
<dbReference type="RefSeq" id="XP_062793996.1">
    <property type="nucleotide sequence ID" value="XM_062937945.1"/>
</dbReference>
<dbReference type="EMBL" id="CP141888">
    <property type="protein sequence ID" value="WRT69257.1"/>
    <property type="molecule type" value="Genomic_DNA"/>
</dbReference>
<evidence type="ECO:0000259" key="8">
    <source>
        <dbReference type="Pfam" id="PF03834"/>
    </source>
</evidence>
<organism evidence="9 10">
    <name type="scientific">Kwoniella shivajii</name>
    <dbReference type="NCBI Taxonomy" id="564305"/>
    <lineage>
        <taxon>Eukaryota</taxon>
        <taxon>Fungi</taxon>
        <taxon>Dikarya</taxon>
        <taxon>Basidiomycota</taxon>
        <taxon>Agaricomycotina</taxon>
        <taxon>Tremellomycetes</taxon>
        <taxon>Tremellales</taxon>
        <taxon>Cryptococcaceae</taxon>
        <taxon>Kwoniella</taxon>
    </lineage>
</organism>
<dbReference type="GeneID" id="87958371"/>
<proteinExistence type="inferred from homology"/>
<gene>
    <name evidence="9" type="ORF">IL334_006241</name>
</gene>
<comment type="subcellular location">
    <subcellularLocation>
        <location evidence="1">Nucleus</location>
    </subcellularLocation>
</comment>
<dbReference type="Pfam" id="PF03834">
    <property type="entry name" value="Rad10"/>
    <property type="match status" value="1"/>
</dbReference>
<dbReference type="InterPro" id="IPR004579">
    <property type="entry name" value="ERCC1/RAD10/SWI10"/>
</dbReference>
<dbReference type="SUPFAM" id="SSF47781">
    <property type="entry name" value="RuvA domain 2-like"/>
    <property type="match status" value="1"/>
</dbReference>
<evidence type="ECO:0000256" key="6">
    <source>
        <dbReference type="ARBA" id="ARBA00023242"/>
    </source>
</evidence>
<dbReference type="InterPro" id="IPR047260">
    <property type="entry name" value="ERCC1-like_central_dom"/>
</dbReference>
<dbReference type="SUPFAM" id="SSF52980">
    <property type="entry name" value="Restriction endonuclease-like"/>
    <property type="match status" value="1"/>
</dbReference>
<dbReference type="CDD" id="cd22325">
    <property type="entry name" value="ERCC1_C-like"/>
    <property type="match status" value="1"/>
</dbReference>
<evidence type="ECO:0000313" key="10">
    <source>
        <dbReference type="Proteomes" id="UP001329825"/>
    </source>
</evidence>
<feature type="compositionally biased region" description="Acidic residues" evidence="7">
    <location>
        <begin position="382"/>
        <end position="395"/>
    </location>
</feature>
<keyword evidence="3" id="KW-0227">DNA damage</keyword>
<dbReference type="InterPro" id="IPR010994">
    <property type="entry name" value="RuvA_2-like"/>
</dbReference>
<feature type="region of interest" description="Disordered" evidence="7">
    <location>
        <begin position="315"/>
        <end position="456"/>
    </location>
</feature>
<protein>
    <recommendedName>
        <fullName evidence="8">ERCC1-like central domain-containing protein</fullName>
    </recommendedName>
</protein>
<dbReference type="InterPro" id="IPR011335">
    <property type="entry name" value="Restrct_endonuc-II-like"/>
</dbReference>
<reference evidence="9 10" key="1">
    <citation type="submission" date="2024-01" db="EMBL/GenBank/DDBJ databases">
        <title>Comparative genomics of Cryptococcus and Kwoniella reveals pathogenesis evolution and contrasting modes of karyotype evolution via chromosome fusion or intercentromeric recombination.</title>
        <authorList>
            <person name="Coelho M.A."/>
            <person name="David-Palma M."/>
            <person name="Shea T."/>
            <person name="Bowers K."/>
            <person name="McGinley-Smith S."/>
            <person name="Mohammad A.W."/>
            <person name="Gnirke A."/>
            <person name="Yurkov A.M."/>
            <person name="Nowrousian M."/>
            <person name="Sun S."/>
            <person name="Cuomo C.A."/>
            <person name="Heitman J."/>
        </authorList>
    </citation>
    <scope>NUCLEOTIDE SEQUENCE [LARGE SCALE GENOMIC DNA]</scope>
    <source>
        <strain evidence="9">CBS 11374</strain>
    </source>
</reference>
<dbReference type="PANTHER" id="PTHR12749">
    <property type="entry name" value="EXCISION REPAIR CROSS-COMPLEMENTING 1 ERCC1"/>
    <property type="match status" value="1"/>
</dbReference>
<evidence type="ECO:0000256" key="7">
    <source>
        <dbReference type="SAM" id="MobiDB-lite"/>
    </source>
</evidence>
<comment type="similarity">
    <text evidence="2">Belongs to the ERCC1/RAD10/SWI10 family.</text>
</comment>
<feature type="compositionally biased region" description="Low complexity" evidence="7">
    <location>
        <begin position="45"/>
        <end position="61"/>
    </location>
</feature>
<feature type="domain" description="ERCC1-like central" evidence="8">
    <location>
        <begin position="117"/>
        <end position="229"/>
    </location>
</feature>
<evidence type="ECO:0000256" key="5">
    <source>
        <dbReference type="ARBA" id="ARBA00023204"/>
    </source>
</evidence>
<dbReference type="PANTHER" id="PTHR12749:SF0">
    <property type="entry name" value="DNA EXCISION REPAIR PROTEIN ERCC-1"/>
    <property type="match status" value="1"/>
</dbReference>
<keyword evidence="5" id="KW-0234">DNA repair</keyword>
<feature type="compositionally biased region" description="Polar residues" evidence="7">
    <location>
        <begin position="81"/>
        <end position="106"/>
    </location>
</feature>
<keyword evidence="4" id="KW-0238">DNA-binding</keyword>
<evidence type="ECO:0000256" key="2">
    <source>
        <dbReference type="ARBA" id="ARBA00008283"/>
    </source>
</evidence>
<feature type="region of interest" description="Disordered" evidence="7">
    <location>
        <begin position="1"/>
        <end position="112"/>
    </location>
</feature>
<dbReference type="Gene3D" id="3.40.50.10130">
    <property type="match status" value="1"/>
</dbReference>
<dbReference type="Proteomes" id="UP001329825">
    <property type="component" value="Chromosome 8"/>
</dbReference>
<keyword evidence="10" id="KW-1185">Reference proteome</keyword>
<feature type="compositionally biased region" description="Acidic residues" evidence="7">
    <location>
        <begin position="429"/>
        <end position="444"/>
    </location>
</feature>
<evidence type="ECO:0000256" key="4">
    <source>
        <dbReference type="ARBA" id="ARBA00023125"/>
    </source>
</evidence>
<evidence type="ECO:0000256" key="1">
    <source>
        <dbReference type="ARBA" id="ARBA00004123"/>
    </source>
</evidence>
<evidence type="ECO:0000256" key="3">
    <source>
        <dbReference type="ARBA" id="ARBA00022763"/>
    </source>
</evidence>
<evidence type="ECO:0000313" key="9">
    <source>
        <dbReference type="EMBL" id="WRT69257.1"/>
    </source>
</evidence>